<dbReference type="RefSeq" id="WP_100667077.1">
    <property type="nucleotide sequence ID" value="NZ_CP024955.1"/>
</dbReference>
<organism evidence="3 4">
    <name type="scientific">Kyrpidia spormannii</name>
    <dbReference type="NCBI Taxonomy" id="2055160"/>
    <lineage>
        <taxon>Bacteria</taxon>
        <taxon>Bacillati</taxon>
        <taxon>Bacillota</taxon>
        <taxon>Bacilli</taxon>
        <taxon>Bacillales</taxon>
        <taxon>Alicyclobacillaceae</taxon>
        <taxon>Kyrpidia</taxon>
    </lineage>
</organism>
<evidence type="ECO:0000256" key="1">
    <source>
        <dbReference type="SAM" id="Phobius"/>
    </source>
</evidence>
<name>A0A2K8N4B2_9BACL</name>
<dbReference type="EMBL" id="CP024955">
    <property type="protein sequence ID" value="ATY84249.1"/>
    <property type="molecule type" value="Genomic_DNA"/>
</dbReference>
<accession>A0A2K8N4B2</accession>
<feature type="transmembrane region" description="Helical" evidence="1">
    <location>
        <begin position="237"/>
        <end position="258"/>
    </location>
</feature>
<evidence type="ECO:0000313" key="3">
    <source>
        <dbReference type="EMBL" id="ATY84249.1"/>
    </source>
</evidence>
<dbReference type="KEGG" id="kyr:CVV65_04200"/>
<reference evidence="4" key="1">
    <citation type="submission" date="2017-11" db="EMBL/GenBank/DDBJ databases">
        <title>Complete Genome Sequence of Kyrpidia sp. Strain EA-1, a thermophilic, hydrogen-oxidizing Bacterium, isolated from the Azores.</title>
        <authorList>
            <person name="Reiner J.E."/>
            <person name="Lapp C.J."/>
            <person name="Bunk B."/>
            <person name="Gescher J."/>
        </authorList>
    </citation>
    <scope>NUCLEOTIDE SEQUENCE [LARGE SCALE GENOMIC DNA]</scope>
    <source>
        <strain evidence="4">EA-1</strain>
    </source>
</reference>
<gene>
    <name evidence="3" type="ORF">CVV65_04200</name>
</gene>
<dbReference type="Pfam" id="PF26514">
    <property type="entry name" value="DUF8173"/>
    <property type="match status" value="1"/>
</dbReference>
<keyword evidence="4" id="KW-1185">Reference proteome</keyword>
<keyword evidence="1" id="KW-0812">Transmembrane</keyword>
<proteinExistence type="predicted"/>
<dbReference type="OrthoDB" id="2374025at2"/>
<dbReference type="AlphaFoldDB" id="A0A2K8N4B2"/>
<dbReference type="Proteomes" id="UP000231932">
    <property type="component" value="Chromosome"/>
</dbReference>
<feature type="transmembrane region" description="Helical" evidence="1">
    <location>
        <begin position="204"/>
        <end position="225"/>
    </location>
</feature>
<feature type="domain" description="DUF8173" evidence="2">
    <location>
        <begin position="140"/>
        <end position="283"/>
    </location>
</feature>
<dbReference type="InterPro" id="IPR058486">
    <property type="entry name" value="DUF8173"/>
</dbReference>
<keyword evidence="1" id="KW-0472">Membrane</keyword>
<feature type="transmembrane region" description="Helical" evidence="1">
    <location>
        <begin position="136"/>
        <end position="157"/>
    </location>
</feature>
<evidence type="ECO:0000259" key="2">
    <source>
        <dbReference type="Pfam" id="PF26514"/>
    </source>
</evidence>
<feature type="transmembrane region" description="Helical" evidence="1">
    <location>
        <begin position="264"/>
        <end position="281"/>
    </location>
</feature>
<keyword evidence="1" id="KW-1133">Transmembrane helix</keyword>
<protein>
    <recommendedName>
        <fullName evidence="2">DUF8173 domain-containing protein</fullName>
    </recommendedName>
</protein>
<evidence type="ECO:0000313" key="4">
    <source>
        <dbReference type="Proteomes" id="UP000231932"/>
    </source>
</evidence>
<sequence length="293" mass="30021">MQHMEVKQKTLLSAVLLSALVTFFFAGSAPQRLLAAVPDRSIVAQNPVTIPYGDTAEVVLVVGNPADVAGTVRDLLVVTRGDLHLRSTARAGIVVTWGGQTVIDPGAQVEALYHIPAGARWLDSVALGAALAAGLWALRLAGSVLLVVLPTLAVLILRRHLDGTVSYIEDSFGRTTLVGVLGSLAVVALSAVLAVTVIGAPIAALILVAYGIAGLIGLGAVSVWATRLLQPTGDGPALSSPGLQGLIGAVLVMAFANIPAAGPVLLALAWCAGIGAVLATMTNRRVGWIRRNP</sequence>
<feature type="transmembrane region" description="Helical" evidence="1">
    <location>
        <begin position="177"/>
        <end position="198"/>
    </location>
</feature>